<dbReference type="RefSeq" id="WP_136643798.1">
    <property type="nucleotide sequence ID" value="NZ_QYRT01000075.1"/>
</dbReference>
<keyword evidence="2" id="KW-1185">Reference proteome</keyword>
<dbReference type="Proteomes" id="UP000306192">
    <property type="component" value="Unassembled WGS sequence"/>
</dbReference>
<protein>
    <submittedName>
        <fullName evidence="1">Uncharacterized protein</fullName>
    </submittedName>
</protein>
<dbReference type="EMBL" id="QYRT01000075">
    <property type="protein sequence ID" value="TIH27074.1"/>
    <property type="molecule type" value="Genomic_DNA"/>
</dbReference>
<dbReference type="AlphaFoldDB" id="A0A4V4RCP0"/>
<proteinExistence type="predicted"/>
<evidence type="ECO:0000313" key="1">
    <source>
        <dbReference type="EMBL" id="TIH27074.1"/>
    </source>
</evidence>
<gene>
    <name evidence="1" type="ORF">D4765_18610</name>
</gene>
<name>A0A4V4RCP0_9MICO</name>
<comment type="caution">
    <text evidence="1">The sequence shown here is derived from an EMBL/GenBank/DDBJ whole genome shotgun (WGS) entry which is preliminary data.</text>
</comment>
<evidence type="ECO:0000313" key="2">
    <source>
        <dbReference type="Proteomes" id="UP000306192"/>
    </source>
</evidence>
<organism evidence="1 2">
    <name type="scientific">Subtercola vilae</name>
    <dbReference type="NCBI Taxonomy" id="2056433"/>
    <lineage>
        <taxon>Bacteria</taxon>
        <taxon>Bacillati</taxon>
        <taxon>Actinomycetota</taxon>
        <taxon>Actinomycetes</taxon>
        <taxon>Micrococcales</taxon>
        <taxon>Microbacteriaceae</taxon>
        <taxon>Subtercola</taxon>
    </lineage>
</organism>
<accession>A0A4V4RCP0</accession>
<sequence>MTDAPGLPREIDSVVDRLAMKLAKENVRKNKLPPEEFDNQVLLARIELLASLVKPMSSAMRSDLVRAREEPKNTLAVLAKRTGTSPARVFNMIKEAEAAAENTDRAAVQKKGRVIPPDAVGISITEAERKTGMPRPKIYRRVAANPTADWHSTVPTEGGKQDSVIRIVDLDGLMSSSSGRRARAKNESRKE</sequence>
<reference evidence="1 2" key="1">
    <citation type="journal article" date="2019" name="Microorganisms">
        <title>Systematic Affiliation and Genome Analysis of Subtercola vilae DB165(T) with Particular Emphasis on Cold Adaptation of an Isolate from a High-Altitude Cold Volcano Lake.</title>
        <authorList>
            <person name="Villalobos A.S."/>
            <person name="Wiese J."/>
            <person name="Imhoff J.F."/>
            <person name="Dorador C."/>
            <person name="Keller A."/>
            <person name="Hentschel U."/>
        </authorList>
    </citation>
    <scope>NUCLEOTIDE SEQUENCE [LARGE SCALE GENOMIC DNA]</scope>
    <source>
        <strain evidence="1 2">DB165</strain>
    </source>
</reference>